<keyword evidence="18" id="KW-1185">Reference proteome</keyword>
<comment type="catalytic activity">
    <reaction evidence="1">
        <text>ATP + protein L-histidine = ADP + protein N-phospho-L-histidine.</text>
        <dbReference type="EC" id="2.7.13.3"/>
    </reaction>
</comment>
<keyword evidence="4" id="KW-1003">Cell membrane</keyword>
<reference evidence="18" key="1">
    <citation type="journal article" date="2019" name="Int. J. Syst. Evol. Microbiol.">
        <title>The Global Catalogue of Microorganisms (GCM) 10K type strain sequencing project: providing services to taxonomists for standard genome sequencing and annotation.</title>
        <authorList>
            <consortium name="The Broad Institute Genomics Platform"/>
            <consortium name="The Broad Institute Genome Sequencing Center for Infectious Disease"/>
            <person name="Wu L."/>
            <person name="Ma J."/>
        </authorList>
    </citation>
    <scope>NUCLEOTIDE SEQUENCE [LARGE SCALE GENOMIC DNA]</scope>
    <source>
        <strain evidence="18">TISTR 1827</strain>
    </source>
</reference>
<evidence type="ECO:0000259" key="15">
    <source>
        <dbReference type="PROSITE" id="PS50109"/>
    </source>
</evidence>
<evidence type="ECO:0000313" key="17">
    <source>
        <dbReference type="EMBL" id="MFD2661401.1"/>
    </source>
</evidence>
<evidence type="ECO:0000256" key="8">
    <source>
        <dbReference type="ARBA" id="ARBA00022741"/>
    </source>
</evidence>
<dbReference type="SUPFAM" id="SSF158472">
    <property type="entry name" value="HAMP domain-like"/>
    <property type="match status" value="1"/>
</dbReference>
<dbReference type="SMART" id="SM00387">
    <property type="entry name" value="HATPase_c"/>
    <property type="match status" value="1"/>
</dbReference>
<evidence type="ECO:0000256" key="14">
    <source>
        <dbReference type="SAM" id="Phobius"/>
    </source>
</evidence>
<dbReference type="Pfam" id="PF02743">
    <property type="entry name" value="dCache_1"/>
    <property type="match status" value="1"/>
</dbReference>
<evidence type="ECO:0000256" key="6">
    <source>
        <dbReference type="ARBA" id="ARBA00022679"/>
    </source>
</evidence>
<evidence type="ECO:0000256" key="13">
    <source>
        <dbReference type="ARBA" id="ARBA00023136"/>
    </source>
</evidence>
<keyword evidence="6" id="KW-0808">Transferase</keyword>
<dbReference type="InterPro" id="IPR004358">
    <property type="entry name" value="Sig_transdc_His_kin-like_C"/>
</dbReference>
<feature type="transmembrane region" description="Helical" evidence="14">
    <location>
        <begin position="7"/>
        <end position="31"/>
    </location>
</feature>
<evidence type="ECO:0000313" key="18">
    <source>
        <dbReference type="Proteomes" id="UP001597493"/>
    </source>
</evidence>
<dbReference type="InterPro" id="IPR050640">
    <property type="entry name" value="Bact_2-comp_sensor_kinase"/>
</dbReference>
<evidence type="ECO:0000256" key="2">
    <source>
        <dbReference type="ARBA" id="ARBA00004651"/>
    </source>
</evidence>
<dbReference type="Pfam" id="PF00672">
    <property type="entry name" value="HAMP"/>
    <property type="match status" value="1"/>
</dbReference>
<feature type="domain" description="HAMP" evidence="16">
    <location>
        <begin position="307"/>
        <end position="359"/>
    </location>
</feature>
<dbReference type="EC" id="2.7.13.3" evidence="3"/>
<feature type="domain" description="Histidine kinase" evidence="15">
    <location>
        <begin position="466"/>
        <end position="573"/>
    </location>
</feature>
<dbReference type="CDD" id="cd12912">
    <property type="entry name" value="PDC2_MCP_like"/>
    <property type="match status" value="1"/>
</dbReference>
<dbReference type="PANTHER" id="PTHR34220">
    <property type="entry name" value="SENSOR HISTIDINE KINASE YPDA"/>
    <property type="match status" value="1"/>
</dbReference>
<dbReference type="PROSITE" id="PS50885">
    <property type="entry name" value="HAMP"/>
    <property type="match status" value="1"/>
</dbReference>
<dbReference type="InterPro" id="IPR033479">
    <property type="entry name" value="dCache_1"/>
</dbReference>
<dbReference type="InterPro" id="IPR003660">
    <property type="entry name" value="HAMP_dom"/>
</dbReference>
<dbReference type="GO" id="GO:0016301">
    <property type="term" value="F:kinase activity"/>
    <property type="evidence" value="ECO:0007669"/>
    <property type="project" value="UniProtKB-KW"/>
</dbReference>
<keyword evidence="8" id="KW-0547">Nucleotide-binding</keyword>
<dbReference type="CDD" id="cd06225">
    <property type="entry name" value="HAMP"/>
    <property type="match status" value="1"/>
</dbReference>
<keyword evidence="11 14" id="KW-1133">Transmembrane helix</keyword>
<dbReference type="Gene3D" id="6.10.340.10">
    <property type="match status" value="1"/>
</dbReference>
<dbReference type="SUPFAM" id="SSF55874">
    <property type="entry name" value="ATPase domain of HSP90 chaperone/DNA topoisomerase II/histidine kinase"/>
    <property type="match status" value="1"/>
</dbReference>
<comment type="caution">
    <text evidence="17">The sequence shown here is derived from an EMBL/GenBank/DDBJ whole genome shotgun (WGS) entry which is preliminary data.</text>
</comment>
<dbReference type="Proteomes" id="UP001597493">
    <property type="component" value="Unassembled WGS sequence"/>
</dbReference>
<dbReference type="PRINTS" id="PR00344">
    <property type="entry name" value="BCTRLSENSOR"/>
</dbReference>
<gene>
    <name evidence="17" type="ORF">ACFSW5_14195</name>
</gene>
<keyword evidence="9 17" id="KW-0418">Kinase</keyword>
<feature type="transmembrane region" description="Helical" evidence="14">
    <location>
        <begin position="287"/>
        <end position="305"/>
    </location>
</feature>
<dbReference type="Gene3D" id="3.30.565.10">
    <property type="entry name" value="Histidine kinase-like ATPase, C-terminal domain"/>
    <property type="match status" value="1"/>
</dbReference>
<dbReference type="PANTHER" id="PTHR34220:SF7">
    <property type="entry name" value="SENSOR HISTIDINE KINASE YPDA"/>
    <property type="match status" value="1"/>
</dbReference>
<evidence type="ECO:0000259" key="16">
    <source>
        <dbReference type="PROSITE" id="PS50885"/>
    </source>
</evidence>
<name>A0ABW5QY19_9BACL</name>
<dbReference type="CDD" id="cd18773">
    <property type="entry name" value="PDC1_HK_sensor"/>
    <property type="match status" value="1"/>
</dbReference>
<dbReference type="InterPro" id="IPR010559">
    <property type="entry name" value="Sig_transdc_His_kin_internal"/>
</dbReference>
<evidence type="ECO:0000256" key="4">
    <source>
        <dbReference type="ARBA" id="ARBA00022475"/>
    </source>
</evidence>
<evidence type="ECO:0000256" key="7">
    <source>
        <dbReference type="ARBA" id="ARBA00022692"/>
    </source>
</evidence>
<keyword evidence="5" id="KW-0597">Phosphoprotein</keyword>
<evidence type="ECO:0000256" key="5">
    <source>
        <dbReference type="ARBA" id="ARBA00022553"/>
    </source>
</evidence>
<dbReference type="EMBL" id="JBHUMY010000013">
    <property type="protein sequence ID" value="MFD2661401.1"/>
    <property type="molecule type" value="Genomic_DNA"/>
</dbReference>
<accession>A0ABW5QY19</accession>
<evidence type="ECO:0000256" key="9">
    <source>
        <dbReference type="ARBA" id="ARBA00022777"/>
    </source>
</evidence>
<organism evidence="17 18">
    <name type="scientific">Paenibacillus thailandensis</name>
    <dbReference type="NCBI Taxonomy" id="393250"/>
    <lineage>
        <taxon>Bacteria</taxon>
        <taxon>Bacillati</taxon>
        <taxon>Bacillota</taxon>
        <taxon>Bacilli</taxon>
        <taxon>Bacillales</taxon>
        <taxon>Paenibacillaceae</taxon>
        <taxon>Paenibacillus</taxon>
    </lineage>
</organism>
<keyword evidence="10" id="KW-0067">ATP-binding</keyword>
<dbReference type="Pfam" id="PF06580">
    <property type="entry name" value="His_kinase"/>
    <property type="match status" value="1"/>
</dbReference>
<evidence type="ECO:0000256" key="11">
    <source>
        <dbReference type="ARBA" id="ARBA00022989"/>
    </source>
</evidence>
<sequence length="582" mass="65396">MMRNKSIQFILAVSFTLFSVFIIVAVSAVLYGRFSATAEENAVRNSQQIVDQVSYNLETYVQSISDLYHMMDHIIGQSRDVDSELLRSQLETMMSTRSDVVSLALFDERGKLLFDLPDVEMKPSLDVQGESWFRSALDTPGHLSISLPHVQNLYRKQFRWVVSLSKSQTVLLDGKPVKGVLLLDVNFNQIDQLSNRVSLGEKGYVYMVDESGGNIVYHPQLQLIYAGVKEENAELALRHTYGSYFDEAAGEKRLISVQTIGNVGWKVVGVSYMDEVMTTRSELNRSLARLMAGLAIIVVLLSVFLSRRISRPVKQLELSMKNVERGNFDSVASGDGPLEIKHLAERFNLMIGTIKQLMEQIVAEQESKRKYELEALQAQINPHFLYNTLNTVVRMVGMNKNEEVVTTITSLSKLFRISLSKGKALIPIADELEHARNYLIIQQIRFKHKFDYSFRIEDEVRPYRTLKLIVQPLIENALVHGIEPSADKGHIAVAARLEGGHVVIEISDNGLGMSEERLAEVRAGTASSVKGSGVGVRNVQERIRLYFGEPYGLEFESELEEGTKVTVRFPAVLADESEGGER</sequence>
<proteinExistence type="predicted"/>
<keyword evidence="7 14" id="KW-0812">Transmembrane</keyword>
<dbReference type="InterPro" id="IPR036890">
    <property type="entry name" value="HATPase_C_sf"/>
</dbReference>
<evidence type="ECO:0000256" key="1">
    <source>
        <dbReference type="ARBA" id="ARBA00000085"/>
    </source>
</evidence>
<evidence type="ECO:0000256" key="12">
    <source>
        <dbReference type="ARBA" id="ARBA00023012"/>
    </source>
</evidence>
<dbReference type="RefSeq" id="WP_379274193.1">
    <property type="nucleotide sequence ID" value="NZ_JBHUGT010000051.1"/>
</dbReference>
<dbReference type="PROSITE" id="PS50109">
    <property type="entry name" value="HIS_KIN"/>
    <property type="match status" value="1"/>
</dbReference>
<comment type="subcellular location">
    <subcellularLocation>
        <location evidence="2">Cell membrane</location>
        <topology evidence="2">Multi-pass membrane protein</topology>
    </subcellularLocation>
</comment>
<evidence type="ECO:0000256" key="10">
    <source>
        <dbReference type="ARBA" id="ARBA00022840"/>
    </source>
</evidence>
<keyword evidence="12" id="KW-0902">Two-component regulatory system</keyword>
<dbReference type="Pfam" id="PF02518">
    <property type="entry name" value="HATPase_c"/>
    <property type="match status" value="1"/>
</dbReference>
<dbReference type="SMART" id="SM00304">
    <property type="entry name" value="HAMP"/>
    <property type="match status" value="1"/>
</dbReference>
<dbReference type="InterPro" id="IPR005467">
    <property type="entry name" value="His_kinase_dom"/>
</dbReference>
<dbReference type="Gene3D" id="3.30.450.20">
    <property type="entry name" value="PAS domain"/>
    <property type="match status" value="1"/>
</dbReference>
<protein>
    <recommendedName>
        <fullName evidence="3">histidine kinase</fullName>
        <ecNumber evidence="3">2.7.13.3</ecNumber>
    </recommendedName>
</protein>
<evidence type="ECO:0000256" key="3">
    <source>
        <dbReference type="ARBA" id="ARBA00012438"/>
    </source>
</evidence>
<keyword evidence="13 14" id="KW-0472">Membrane</keyword>
<dbReference type="InterPro" id="IPR003594">
    <property type="entry name" value="HATPase_dom"/>
</dbReference>